<keyword evidence="3" id="KW-1185">Reference proteome</keyword>
<comment type="caution">
    <text evidence="2">The sequence shown here is derived from an EMBL/GenBank/DDBJ whole genome shotgun (WGS) entry which is preliminary data.</text>
</comment>
<gene>
    <name evidence="2" type="ORF">PR048_024293</name>
</gene>
<dbReference type="Proteomes" id="UP001159363">
    <property type="component" value="Chromosome 9"/>
</dbReference>
<evidence type="ECO:0000313" key="3">
    <source>
        <dbReference type="Proteomes" id="UP001159363"/>
    </source>
</evidence>
<protein>
    <submittedName>
        <fullName evidence="2">Uncharacterized protein</fullName>
    </submittedName>
</protein>
<reference evidence="2 3" key="1">
    <citation type="submission" date="2023-02" db="EMBL/GenBank/DDBJ databases">
        <title>LHISI_Scaffold_Assembly.</title>
        <authorList>
            <person name="Stuart O.P."/>
            <person name="Cleave R."/>
            <person name="Magrath M.J.L."/>
            <person name="Mikheyev A.S."/>
        </authorList>
    </citation>
    <scope>NUCLEOTIDE SEQUENCE [LARGE SCALE GENOMIC DNA]</scope>
    <source>
        <strain evidence="2">Daus_M_001</strain>
        <tissue evidence="2">Leg muscle</tissue>
    </source>
</reference>
<evidence type="ECO:0000256" key="1">
    <source>
        <dbReference type="SAM" id="MobiDB-lite"/>
    </source>
</evidence>
<proteinExistence type="predicted"/>
<dbReference type="EMBL" id="JARBHB010000010">
    <property type="protein sequence ID" value="KAJ8873475.1"/>
    <property type="molecule type" value="Genomic_DNA"/>
</dbReference>
<organism evidence="2 3">
    <name type="scientific">Dryococelus australis</name>
    <dbReference type="NCBI Taxonomy" id="614101"/>
    <lineage>
        <taxon>Eukaryota</taxon>
        <taxon>Metazoa</taxon>
        <taxon>Ecdysozoa</taxon>
        <taxon>Arthropoda</taxon>
        <taxon>Hexapoda</taxon>
        <taxon>Insecta</taxon>
        <taxon>Pterygota</taxon>
        <taxon>Neoptera</taxon>
        <taxon>Polyneoptera</taxon>
        <taxon>Phasmatodea</taxon>
        <taxon>Verophasmatodea</taxon>
        <taxon>Anareolatae</taxon>
        <taxon>Phasmatidae</taxon>
        <taxon>Eurycanthinae</taxon>
        <taxon>Dryococelus</taxon>
    </lineage>
</organism>
<name>A0ABQ9GN84_9NEOP</name>
<sequence length="276" mass="30413">MNLEASRKYFVCGVAKRLEWNSGSMCGSMNGTVLYIRRSEVNMEQRRNARAGETGDPRGNPSTSDIVRHNSHVRISGSDPAGNRTKFSKRPQWCNGQNTRSPLPLLRLGEPGLIPSRFAHRIFATWEWCRAIPLVGGFSLGSPVPPLGFRCCSILTLFTSPLSALKTSMLRAKGEEVKSHCSRAALAARGRLLVYRPGFHEGWAGTALQEASLGRGNSQHFTSHQYHNRVATESPIGIRSATRTLRAQFTALRLVAMAYLMREAMSPLQLPGFSAS</sequence>
<evidence type="ECO:0000313" key="2">
    <source>
        <dbReference type="EMBL" id="KAJ8873475.1"/>
    </source>
</evidence>
<feature type="region of interest" description="Disordered" evidence="1">
    <location>
        <begin position="46"/>
        <end position="96"/>
    </location>
</feature>
<accession>A0ABQ9GN84</accession>